<organism evidence="1 2">
    <name type="scientific">Phocaeicola vulgatus</name>
    <name type="common">Bacteroides vulgatus</name>
    <dbReference type="NCBI Taxonomy" id="821"/>
    <lineage>
        <taxon>Bacteria</taxon>
        <taxon>Pseudomonadati</taxon>
        <taxon>Bacteroidota</taxon>
        <taxon>Bacteroidia</taxon>
        <taxon>Bacteroidales</taxon>
        <taxon>Bacteroidaceae</taxon>
        <taxon>Phocaeicola</taxon>
    </lineage>
</organism>
<protein>
    <submittedName>
        <fullName evidence="1">Uncharacterized protein</fullName>
    </submittedName>
</protein>
<reference evidence="1 2" key="1">
    <citation type="submission" date="2018-08" db="EMBL/GenBank/DDBJ databases">
        <title>A genome reference for cultivated species of the human gut microbiota.</title>
        <authorList>
            <person name="Zou Y."/>
            <person name="Xue W."/>
            <person name="Luo G."/>
        </authorList>
    </citation>
    <scope>NUCLEOTIDE SEQUENCE [LARGE SCALE GENOMIC DNA]</scope>
    <source>
        <strain evidence="1 2">AF12-25</strain>
    </source>
</reference>
<dbReference type="EMBL" id="QSAI01000040">
    <property type="protein sequence ID" value="RGW45519.1"/>
    <property type="molecule type" value="Genomic_DNA"/>
</dbReference>
<name>A0A3E4HH04_PHOVU</name>
<sequence>MEAGQKRIKLQLSGKLVYLVIQSILPYFAFCEKIKNPDSGNQDFTVFFSSRWCHQQPKIGLYSTISQ</sequence>
<gene>
    <name evidence="1" type="ORF">DWV70_17925</name>
</gene>
<dbReference type="Proteomes" id="UP000285469">
    <property type="component" value="Unassembled WGS sequence"/>
</dbReference>
<comment type="caution">
    <text evidence="1">The sequence shown here is derived from an EMBL/GenBank/DDBJ whole genome shotgun (WGS) entry which is preliminary data.</text>
</comment>
<evidence type="ECO:0000313" key="2">
    <source>
        <dbReference type="Proteomes" id="UP000285469"/>
    </source>
</evidence>
<proteinExistence type="predicted"/>
<accession>A0A3E4HH04</accession>
<dbReference type="AlphaFoldDB" id="A0A3E4HH04"/>
<evidence type="ECO:0000313" key="1">
    <source>
        <dbReference type="EMBL" id="RGW45519.1"/>
    </source>
</evidence>